<feature type="domain" description="DUF1549" evidence="2">
    <location>
        <begin position="360"/>
        <end position="542"/>
    </location>
</feature>
<feature type="domain" description="DUF1553" evidence="3">
    <location>
        <begin position="589"/>
        <end position="813"/>
    </location>
</feature>
<name>A0ABT6F645_9BACT</name>
<reference evidence="4 5" key="1">
    <citation type="submission" date="2023-03" db="EMBL/GenBank/DDBJ databases">
        <title>Paludisphaera mucosa sp. nov. a novel planctomycete from northern fen.</title>
        <authorList>
            <person name="Ivanova A."/>
        </authorList>
    </citation>
    <scope>NUCLEOTIDE SEQUENCE [LARGE SCALE GENOMIC DNA]</scope>
    <source>
        <strain evidence="4 5">Pla2</strain>
    </source>
</reference>
<protein>
    <submittedName>
        <fullName evidence="4">DUF1549 and DUF1553 domain-containing protein</fullName>
    </submittedName>
</protein>
<dbReference type="Pfam" id="PF07587">
    <property type="entry name" value="PSD1"/>
    <property type="match status" value="1"/>
</dbReference>
<dbReference type="Proteomes" id="UP001216907">
    <property type="component" value="Unassembled WGS sequence"/>
</dbReference>
<dbReference type="InterPro" id="IPR022655">
    <property type="entry name" value="DUF1553"/>
</dbReference>
<sequence length="843" mass="92736">MIQSTVAPSRALRKHLATLVLCGLTLSFASAGETTAPKPSALAALPDEPFAPEPTPTAGLVEIQVYPAAIQLNTARDQQSLVVQGMYSDGLTRDLTRDATFTPADPTLVVRDGATFRPKADGETSLAVAFGGKSATIPVKVAKAAVSEPLSFRLDVMPVFMRAGCNTGSCHGAARGKDGFRISLFGFDPEGDYFRLTREMVGRRINTALPADSTLLEKSVGSVQHSGGKRFEVDSDLYRTVHEWITVGAPNDDVSKLPKVVGVEIYPKTGVLDGKGSIQQLTVLARYSDGTDRDVTGRAVFLTNNDTSVAVGQDGLIKAGERGEAFVMARFETYTVGSQFIVLPKGLQFAYPDESTGNYIDELVADKLRKLRIAPSEICDDGTYVRRVYLDVVGVPPTVPEFERFMASTDPDKRAKVVDELLQRKEFSEIWVSKWAELLQIRTTLTVSYKSMFLYYNWLVEQLSKDMPMDQMVQELLGANGGTFKNPATNFYQTTTETLPLTENVAQVFMGMRIQCAQCHNHPFDRWTQDDYYSFAAFFSQIGRKQGEDYRELIVFNSGGGEMNHPVGGRVMPPKFLGGEVPDVAGKDRRVILAKWLASPQNPWFASSFANRVWAHFMGTGVVEPVDDFRVSNPASNPELLEALGKRFTESKYNLKTLVKDICTSRAYQRSTHRNDSNAGDERNFAHAQVRRIKAENLLDAISAVTNTKDKFQGLPVGARAVQIADGNSSTYFLTTFGRATRETACSCEVKMEPTLSQALHLLNGDTVNAKIQQGGVIAELMKAKPTAEERLADLYLRCLSRKPSAEELAKLTPVVAQAPDQAQALGDVFWALLNSREFLFNH</sequence>
<proteinExistence type="predicted"/>
<gene>
    <name evidence="4" type="ORF">PZE19_04700</name>
</gene>
<feature type="chain" id="PRO_5047137842" evidence="1">
    <location>
        <begin position="32"/>
        <end position="843"/>
    </location>
</feature>
<feature type="signal peptide" evidence="1">
    <location>
        <begin position="1"/>
        <end position="31"/>
    </location>
</feature>
<evidence type="ECO:0000259" key="3">
    <source>
        <dbReference type="Pfam" id="PF07587"/>
    </source>
</evidence>
<dbReference type="PANTHER" id="PTHR35889">
    <property type="entry name" value="CYCLOINULO-OLIGOSACCHARIDE FRUCTANOTRANSFERASE-RELATED"/>
    <property type="match status" value="1"/>
</dbReference>
<organism evidence="4 5">
    <name type="scientific">Paludisphaera mucosa</name>
    <dbReference type="NCBI Taxonomy" id="3030827"/>
    <lineage>
        <taxon>Bacteria</taxon>
        <taxon>Pseudomonadati</taxon>
        <taxon>Planctomycetota</taxon>
        <taxon>Planctomycetia</taxon>
        <taxon>Isosphaerales</taxon>
        <taxon>Isosphaeraceae</taxon>
        <taxon>Paludisphaera</taxon>
    </lineage>
</organism>
<evidence type="ECO:0000256" key="1">
    <source>
        <dbReference type="SAM" id="SignalP"/>
    </source>
</evidence>
<keyword evidence="5" id="KW-1185">Reference proteome</keyword>
<dbReference type="RefSeq" id="WP_277859415.1">
    <property type="nucleotide sequence ID" value="NZ_JARRAG010000001.1"/>
</dbReference>
<dbReference type="InterPro" id="IPR011444">
    <property type="entry name" value="DUF1549"/>
</dbReference>
<accession>A0ABT6F645</accession>
<evidence type="ECO:0000313" key="4">
    <source>
        <dbReference type="EMBL" id="MDG3003057.1"/>
    </source>
</evidence>
<dbReference type="Pfam" id="PF07583">
    <property type="entry name" value="PSCyt2"/>
    <property type="match status" value="1"/>
</dbReference>
<dbReference type="Gene3D" id="2.60.40.1080">
    <property type="match status" value="2"/>
</dbReference>
<comment type="caution">
    <text evidence="4">The sequence shown here is derived from an EMBL/GenBank/DDBJ whole genome shotgun (WGS) entry which is preliminary data.</text>
</comment>
<dbReference type="PANTHER" id="PTHR35889:SF3">
    <property type="entry name" value="F-BOX DOMAIN-CONTAINING PROTEIN"/>
    <property type="match status" value="1"/>
</dbReference>
<evidence type="ECO:0000313" key="5">
    <source>
        <dbReference type="Proteomes" id="UP001216907"/>
    </source>
</evidence>
<dbReference type="EMBL" id="JARRAG010000001">
    <property type="protein sequence ID" value="MDG3003057.1"/>
    <property type="molecule type" value="Genomic_DNA"/>
</dbReference>
<evidence type="ECO:0000259" key="2">
    <source>
        <dbReference type="Pfam" id="PF07583"/>
    </source>
</evidence>
<keyword evidence="1" id="KW-0732">Signal</keyword>